<reference evidence="3" key="2">
    <citation type="journal article" date="2022" name="Sci. Total Environ.">
        <title>Prevalence, transmission, and molecular epidemiology of tet(X)-positive bacteria among humans, animals, and environmental niches in China: An epidemiological, and genomic-based study.</title>
        <authorList>
            <person name="Dong N."/>
            <person name="Zeng Y."/>
            <person name="Cai C."/>
            <person name="Sun C."/>
            <person name="Lu J."/>
            <person name="Liu C."/>
            <person name="Zhou H."/>
            <person name="Sun Q."/>
            <person name="Shu L."/>
            <person name="Wang H."/>
            <person name="Wang Y."/>
            <person name="Wang S."/>
            <person name="Wu C."/>
            <person name="Chan E.W."/>
            <person name="Chen G."/>
            <person name="Shen Z."/>
            <person name="Chen S."/>
            <person name="Zhang R."/>
        </authorList>
    </citation>
    <scope>NUCLEOTIDE SEQUENCE</scope>
    <source>
        <strain evidence="3">R1692</strain>
    </source>
</reference>
<dbReference type="Pfam" id="PF03050">
    <property type="entry name" value="DDE_Tnp_IS66"/>
    <property type="match status" value="1"/>
</dbReference>
<proteinExistence type="predicted"/>
<name>A0ABT7NKX1_9SPHI</name>
<feature type="domain" description="Transposase TnpC homeodomain" evidence="2">
    <location>
        <begin position="41"/>
        <end position="113"/>
    </location>
</feature>
<evidence type="ECO:0000259" key="2">
    <source>
        <dbReference type="Pfam" id="PF13007"/>
    </source>
</evidence>
<organism evidence="3 4">
    <name type="scientific">Sphingobacterium hotanense</name>
    <dbReference type="NCBI Taxonomy" id="649196"/>
    <lineage>
        <taxon>Bacteria</taxon>
        <taxon>Pseudomonadati</taxon>
        <taxon>Bacteroidota</taxon>
        <taxon>Sphingobacteriia</taxon>
        <taxon>Sphingobacteriales</taxon>
        <taxon>Sphingobacteriaceae</taxon>
        <taxon>Sphingobacterium</taxon>
    </lineage>
</organism>
<evidence type="ECO:0000313" key="3">
    <source>
        <dbReference type="EMBL" id="MDM1047905.1"/>
    </source>
</evidence>
<gene>
    <name evidence="3" type="ORF">HX018_06600</name>
</gene>
<sequence length="504" mass="58218">METALENLSKEDLIKVISGRDEMIRSLSKDSSSKDEKIDYLESQLAMYKRMQFGQKRERFEGDPNHTMLPFQAEPAEVELQQEIIKEKIEYTRKRPNHKGRAKLPAHLPVEEIEIYPEGDLSEMVCIGKEITDELECEPAKFYIKRYIRYKYAAKDGSNVSIAELPERVIDKGIPGPSLLAMILADKYLDHLPLYRQKQRFARENIQIPSSTIEGWTKQALEKLEPLYEQLIFDTKSEGYLQVDETPIKVLDSDKKGATHQGYYWVYHAPLDGTVLFDYNPTRAGISAVPMLGNFKGYLQTDGYAVYEKYGKKKEVTHLACWAHSRREFEKALDNDKTRAEKALLLIQKLYATERKAREENLSPQQIKELRLAESLPVINELGKWLFEEIKNTLPKSQIGKAMAYAYARWDALSAYLYEGNLLIDNNLVENAIRPVALGRKNYLFAGSHEAAQRAAMIYSFFAICKKHEVNPFQWLKNTLRSISSINHKNLKDLYPQNYKRIIA</sequence>
<dbReference type="InterPro" id="IPR024463">
    <property type="entry name" value="Transposase_TnpC_homeodom"/>
</dbReference>
<evidence type="ECO:0000313" key="4">
    <source>
        <dbReference type="Proteomes" id="UP001170954"/>
    </source>
</evidence>
<accession>A0ABT7NKX1</accession>
<dbReference type="EMBL" id="JACAGK010000014">
    <property type="protein sequence ID" value="MDM1047905.1"/>
    <property type="molecule type" value="Genomic_DNA"/>
</dbReference>
<dbReference type="InterPro" id="IPR004291">
    <property type="entry name" value="Transposase_IS66_central"/>
</dbReference>
<dbReference type="PANTHER" id="PTHR33678:SF1">
    <property type="entry name" value="BLL1576 PROTEIN"/>
    <property type="match status" value="1"/>
</dbReference>
<feature type="domain" description="Transposase IS66 central" evidence="1">
    <location>
        <begin position="172"/>
        <end position="453"/>
    </location>
</feature>
<dbReference type="InterPro" id="IPR052344">
    <property type="entry name" value="Transposase-related"/>
</dbReference>
<evidence type="ECO:0000259" key="1">
    <source>
        <dbReference type="Pfam" id="PF03050"/>
    </source>
</evidence>
<dbReference type="RefSeq" id="WP_286650888.1">
    <property type="nucleotide sequence ID" value="NZ_JACAGK010000014.1"/>
</dbReference>
<keyword evidence="4" id="KW-1185">Reference proteome</keyword>
<comment type="caution">
    <text evidence="3">The sequence shown here is derived from an EMBL/GenBank/DDBJ whole genome shotgun (WGS) entry which is preliminary data.</text>
</comment>
<protein>
    <submittedName>
        <fullName evidence="3">IS66 family transposase</fullName>
    </submittedName>
</protein>
<dbReference type="PANTHER" id="PTHR33678">
    <property type="entry name" value="BLL1576 PROTEIN"/>
    <property type="match status" value="1"/>
</dbReference>
<reference evidence="3" key="1">
    <citation type="submission" date="2020-06" db="EMBL/GenBank/DDBJ databases">
        <authorList>
            <person name="Dong N."/>
        </authorList>
    </citation>
    <scope>NUCLEOTIDE SEQUENCE</scope>
    <source>
        <strain evidence="3">R1692</strain>
    </source>
</reference>
<dbReference type="Pfam" id="PF13007">
    <property type="entry name" value="LZ_Tnp_IS66"/>
    <property type="match status" value="1"/>
</dbReference>
<dbReference type="Proteomes" id="UP001170954">
    <property type="component" value="Unassembled WGS sequence"/>
</dbReference>
<dbReference type="NCBIfam" id="NF033517">
    <property type="entry name" value="transpos_IS66"/>
    <property type="match status" value="1"/>
</dbReference>